<dbReference type="Gene3D" id="3.40.720.10">
    <property type="entry name" value="Alkaline Phosphatase, subunit A"/>
    <property type="match status" value="1"/>
</dbReference>
<name>A0A9D4LL09_DREPO</name>
<dbReference type="EMBL" id="JAIWYP010000003">
    <property type="protein sequence ID" value="KAH3859392.1"/>
    <property type="molecule type" value="Genomic_DNA"/>
</dbReference>
<reference evidence="1" key="1">
    <citation type="journal article" date="2019" name="bioRxiv">
        <title>The Genome of the Zebra Mussel, Dreissena polymorpha: A Resource for Invasive Species Research.</title>
        <authorList>
            <person name="McCartney M.A."/>
            <person name="Auch B."/>
            <person name="Kono T."/>
            <person name="Mallez S."/>
            <person name="Zhang Y."/>
            <person name="Obille A."/>
            <person name="Becker A."/>
            <person name="Abrahante J.E."/>
            <person name="Garbe J."/>
            <person name="Badalamenti J.P."/>
            <person name="Herman A."/>
            <person name="Mangelson H."/>
            <person name="Liachko I."/>
            <person name="Sullivan S."/>
            <person name="Sone E.D."/>
            <person name="Koren S."/>
            <person name="Silverstein K.A.T."/>
            <person name="Beckman K.B."/>
            <person name="Gohl D.M."/>
        </authorList>
    </citation>
    <scope>NUCLEOTIDE SEQUENCE</scope>
    <source>
        <strain evidence="1">Duluth1</strain>
        <tissue evidence="1">Whole animal</tissue>
    </source>
</reference>
<evidence type="ECO:0000313" key="2">
    <source>
        <dbReference type="Proteomes" id="UP000828390"/>
    </source>
</evidence>
<comment type="caution">
    <text evidence="1">The sequence shown here is derived from an EMBL/GenBank/DDBJ whole genome shotgun (WGS) entry which is preliminary data.</text>
</comment>
<keyword evidence="2" id="KW-1185">Reference proteome</keyword>
<gene>
    <name evidence="1" type="ORF">DPMN_102112</name>
</gene>
<protein>
    <submittedName>
        <fullName evidence="1">Uncharacterized protein</fullName>
    </submittedName>
</protein>
<dbReference type="InterPro" id="IPR017850">
    <property type="entry name" value="Alkaline_phosphatase_core_sf"/>
</dbReference>
<reference evidence="1" key="2">
    <citation type="submission" date="2020-11" db="EMBL/GenBank/DDBJ databases">
        <authorList>
            <person name="McCartney M.A."/>
            <person name="Auch B."/>
            <person name="Kono T."/>
            <person name="Mallez S."/>
            <person name="Becker A."/>
            <person name="Gohl D.M."/>
            <person name="Silverstein K.A.T."/>
            <person name="Koren S."/>
            <person name="Bechman K.B."/>
            <person name="Herman A."/>
            <person name="Abrahante J.E."/>
            <person name="Garbe J."/>
        </authorList>
    </citation>
    <scope>NUCLEOTIDE SEQUENCE</scope>
    <source>
        <strain evidence="1">Duluth1</strain>
        <tissue evidence="1">Whole animal</tissue>
    </source>
</reference>
<accession>A0A9D4LL09</accession>
<dbReference type="Proteomes" id="UP000828390">
    <property type="component" value="Unassembled WGS sequence"/>
</dbReference>
<proteinExistence type="predicted"/>
<evidence type="ECO:0000313" key="1">
    <source>
        <dbReference type="EMBL" id="KAH3859392.1"/>
    </source>
</evidence>
<organism evidence="1 2">
    <name type="scientific">Dreissena polymorpha</name>
    <name type="common">Zebra mussel</name>
    <name type="synonym">Mytilus polymorpha</name>
    <dbReference type="NCBI Taxonomy" id="45954"/>
    <lineage>
        <taxon>Eukaryota</taxon>
        <taxon>Metazoa</taxon>
        <taxon>Spiralia</taxon>
        <taxon>Lophotrochozoa</taxon>
        <taxon>Mollusca</taxon>
        <taxon>Bivalvia</taxon>
        <taxon>Autobranchia</taxon>
        <taxon>Heteroconchia</taxon>
        <taxon>Euheterodonta</taxon>
        <taxon>Imparidentia</taxon>
        <taxon>Neoheterodontei</taxon>
        <taxon>Myida</taxon>
        <taxon>Dreissenoidea</taxon>
        <taxon>Dreissenidae</taxon>
        <taxon>Dreissena</taxon>
    </lineage>
</organism>
<sequence length="56" mass="6354">MLSGVKTNFYLIGLDPRASRADCESSKGRETETILDWALKAGMTFKIPYNTNRISW</sequence>
<dbReference type="SUPFAM" id="SSF53649">
    <property type="entry name" value="Alkaline phosphatase-like"/>
    <property type="match status" value="1"/>
</dbReference>
<dbReference type="AlphaFoldDB" id="A0A9D4LL09"/>